<dbReference type="GO" id="GO:0006313">
    <property type="term" value="P:DNA transposition"/>
    <property type="evidence" value="ECO:0007669"/>
    <property type="project" value="InterPro"/>
</dbReference>
<reference evidence="4" key="2">
    <citation type="submission" date="2015-09" db="EMBL/GenBank/DDBJ databases">
        <authorList>
            <consortium name="Swine Surveillance"/>
        </authorList>
    </citation>
    <scope>NUCLEOTIDE SEQUENCE [LARGE SCALE GENOMIC DNA]</scope>
    <source>
        <strain evidence="4">CECT 5114</strain>
    </source>
</reference>
<evidence type="ECO:0000313" key="5">
    <source>
        <dbReference type="Proteomes" id="UP000051184"/>
    </source>
</evidence>
<evidence type="ECO:0000313" key="4">
    <source>
        <dbReference type="EMBL" id="CUK26922.1"/>
    </source>
</evidence>
<gene>
    <name evidence="2" type="ORF">TA5114_01029</name>
    <name evidence="3" type="ORF">TA5114_02740</name>
    <name evidence="4" type="ORF">TA5114_02741</name>
</gene>
<dbReference type="EMBL" id="CYUE01000020">
    <property type="protein sequence ID" value="CUK26921.1"/>
    <property type="molecule type" value="Genomic_DNA"/>
</dbReference>
<feature type="coiled-coil region" evidence="1">
    <location>
        <begin position="53"/>
        <end position="80"/>
    </location>
</feature>
<dbReference type="InterPro" id="IPR051839">
    <property type="entry name" value="RD_transcriptional_regulator"/>
</dbReference>
<dbReference type="EMBL" id="CYUE01000021">
    <property type="protein sequence ID" value="CUK26922.1"/>
    <property type="molecule type" value="Genomic_DNA"/>
</dbReference>
<dbReference type="GO" id="GO:0004803">
    <property type="term" value="F:transposase activity"/>
    <property type="evidence" value="ECO:0007669"/>
    <property type="project" value="InterPro"/>
</dbReference>
<dbReference type="Pfam" id="PF01527">
    <property type="entry name" value="HTH_Tnp_1"/>
    <property type="match status" value="1"/>
</dbReference>
<dbReference type="STRING" id="1715691.TA5113_00658"/>
<dbReference type="InterPro" id="IPR009057">
    <property type="entry name" value="Homeodomain-like_sf"/>
</dbReference>
<keyword evidence="1" id="KW-0175">Coiled coil</keyword>
<evidence type="ECO:0000256" key="1">
    <source>
        <dbReference type="SAM" id="Coils"/>
    </source>
</evidence>
<dbReference type="Gene3D" id="1.10.10.60">
    <property type="entry name" value="Homeodomain-like"/>
    <property type="match status" value="1"/>
</dbReference>
<dbReference type="PANTHER" id="PTHR33215:SF13">
    <property type="entry name" value="PROTEIN DISTAL ANTENNA"/>
    <property type="match status" value="1"/>
</dbReference>
<evidence type="ECO:0000313" key="3">
    <source>
        <dbReference type="EMBL" id="CUK26921.1"/>
    </source>
</evidence>
<organism evidence="4 5">
    <name type="scientific">Cognatishimia activa</name>
    <dbReference type="NCBI Taxonomy" id="1715691"/>
    <lineage>
        <taxon>Bacteria</taxon>
        <taxon>Pseudomonadati</taxon>
        <taxon>Pseudomonadota</taxon>
        <taxon>Alphaproteobacteria</taxon>
        <taxon>Rhodobacterales</taxon>
        <taxon>Paracoccaceae</taxon>
        <taxon>Cognatishimia</taxon>
    </lineage>
</organism>
<keyword evidence="5" id="KW-1185">Reference proteome</keyword>
<protein>
    <submittedName>
        <fullName evidence="4">Transposase</fullName>
    </submittedName>
</protein>
<dbReference type="InterPro" id="IPR002514">
    <property type="entry name" value="Transposase_8"/>
</dbReference>
<proteinExistence type="predicted"/>
<evidence type="ECO:0000313" key="2">
    <source>
        <dbReference type="EMBL" id="CUK25237.1"/>
    </source>
</evidence>
<name>A0A0P1ITN6_9RHOB</name>
<dbReference type="AlphaFoldDB" id="A0A0P1ITN6"/>
<reference evidence="5" key="1">
    <citation type="submission" date="2015-09" db="EMBL/GenBank/DDBJ databases">
        <authorList>
            <person name="Rodrigo-Torres Lidia"/>
            <person name="Arahal R.David."/>
        </authorList>
    </citation>
    <scope>NUCLEOTIDE SEQUENCE [LARGE SCALE GENOMIC DNA]</scope>
    <source>
        <strain evidence="5">CECT 5114</strain>
    </source>
</reference>
<sequence length="89" mass="10300">MGKPNFSDEFKRDAVHQITVRGYAVREVSERLGVSTHSLYQWMKKFPAKINPSSDSDAEVRRLKRELARVTEERDILKKAATYFAKNAK</sequence>
<dbReference type="GO" id="GO:0003677">
    <property type="term" value="F:DNA binding"/>
    <property type="evidence" value="ECO:0007669"/>
    <property type="project" value="InterPro"/>
</dbReference>
<accession>A0A0P1ITN6</accession>
<dbReference type="PANTHER" id="PTHR33215">
    <property type="entry name" value="PROTEIN DISTAL ANTENNA"/>
    <property type="match status" value="1"/>
</dbReference>
<dbReference type="EMBL" id="CYUE01000012">
    <property type="protein sequence ID" value="CUK25237.1"/>
    <property type="molecule type" value="Genomic_DNA"/>
</dbReference>
<dbReference type="Proteomes" id="UP000051184">
    <property type="component" value="Unassembled WGS sequence"/>
</dbReference>
<dbReference type="SUPFAM" id="SSF46689">
    <property type="entry name" value="Homeodomain-like"/>
    <property type="match status" value="1"/>
</dbReference>